<reference evidence="1" key="1">
    <citation type="submission" date="2023-02" db="EMBL/GenBank/DDBJ databases">
        <title>Description and genomic characterization of Salipiger bruguierae sp. nov., isolated from the sediment of mangrove plant Bruguiera sexangula.</title>
        <authorList>
            <person name="Long M."/>
        </authorList>
    </citation>
    <scope>NUCLEOTIDE SEQUENCE</scope>
    <source>
        <strain evidence="1">H15</strain>
    </source>
</reference>
<accession>A0AAU8AM43</accession>
<organism evidence="1">
    <name type="scientific">Alloyangia sp. H15</name>
    <dbReference type="NCBI Taxonomy" id="3029062"/>
    <lineage>
        <taxon>Bacteria</taxon>
        <taxon>Pseudomonadati</taxon>
        <taxon>Pseudomonadota</taxon>
        <taxon>Alphaproteobacteria</taxon>
        <taxon>Rhodobacterales</taxon>
        <taxon>Roseobacteraceae</taxon>
        <taxon>Alloyangia</taxon>
    </lineage>
</organism>
<dbReference type="EMBL" id="CP123385">
    <property type="protein sequence ID" value="XCC96045.1"/>
    <property type="molecule type" value="Genomic_DNA"/>
</dbReference>
<dbReference type="RefSeq" id="WP_353474912.1">
    <property type="nucleotide sequence ID" value="NZ_CP123385.1"/>
</dbReference>
<dbReference type="AlphaFoldDB" id="A0AAU8AM43"/>
<sequence>MKALNELHDALQQRRAERRLRRALRSLPGGSDAEIEAEMRRIYRRLSGC</sequence>
<name>A0AAU8AM43_9RHOB</name>
<gene>
    <name evidence="1" type="ORF">PVT71_15205</name>
</gene>
<protein>
    <submittedName>
        <fullName evidence="1">Uncharacterized protein</fullName>
    </submittedName>
</protein>
<proteinExistence type="predicted"/>
<evidence type="ECO:0000313" key="1">
    <source>
        <dbReference type="EMBL" id="XCC96045.1"/>
    </source>
</evidence>